<protein>
    <submittedName>
        <fullName evidence="1">Uncharacterized protein</fullName>
    </submittedName>
</protein>
<reference evidence="1" key="1">
    <citation type="submission" date="2017-07" db="EMBL/GenBank/DDBJ databases">
        <title>Taro Niue Genome Assembly and Annotation.</title>
        <authorList>
            <person name="Atibalentja N."/>
            <person name="Keating K."/>
            <person name="Fields C.J."/>
        </authorList>
    </citation>
    <scope>NUCLEOTIDE SEQUENCE</scope>
    <source>
        <strain evidence="1">Niue_2</strain>
        <tissue evidence="1">Leaf</tissue>
    </source>
</reference>
<dbReference type="Proteomes" id="UP000652761">
    <property type="component" value="Unassembled WGS sequence"/>
</dbReference>
<comment type="caution">
    <text evidence="1">The sequence shown here is derived from an EMBL/GenBank/DDBJ whole genome shotgun (WGS) entry which is preliminary data.</text>
</comment>
<organism evidence="1 2">
    <name type="scientific">Colocasia esculenta</name>
    <name type="common">Wild taro</name>
    <name type="synonym">Arum esculentum</name>
    <dbReference type="NCBI Taxonomy" id="4460"/>
    <lineage>
        <taxon>Eukaryota</taxon>
        <taxon>Viridiplantae</taxon>
        <taxon>Streptophyta</taxon>
        <taxon>Embryophyta</taxon>
        <taxon>Tracheophyta</taxon>
        <taxon>Spermatophyta</taxon>
        <taxon>Magnoliopsida</taxon>
        <taxon>Liliopsida</taxon>
        <taxon>Araceae</taxon>
        <taxon>Aroideae</taxon>
        <taxon>Colocasieae</taxon>
        <taxon>Colocasia</taxon>
    </lineage>
</organism>
<accession>A0A843U123</accession>
<dbReference type="EMBL" id="NMUH01000340">
    <property type="protein sequence ID" value="MQL77251.1"/>
    <property type="molecule type" value="Genomic_DNA"/>
</dbReference>
<proteinExistence type="predicted"/>
<evidence type="ECO:0000313" key="1">
    <source>
        <dbReference type="EMBL" id="MQL77251.1"/>
    </source>
</evidence>
<keyword evidence="2" id="KW-1185">Reference proteome</keyword>
<sequence length="96" mass="10619">MGLQQCGPQEWCWLVSIVVGLRGSTVWAQSTHWFTARERDRAGRRVLNATAVGDVFWLPPVWVFVCMFAACRTLGGLADIDGGKATASYIAFLSQR</sequence>
<name>A0A843U123_COLES</name>
<evidence type="ECO:0000313" key="2">
    <source>
        <dbReference type="Proteomes" id="UP000652761"/>
    </source>
</evidence>
<gene>
    <name evidence="1" type="ORF">Taro_009655</name>
</gene>
<dbReference type="AlphaFoldDB" id="A0A843U123"/>